<comment type="similarity">
    <text evidence="1">Belongs to the PspA/Vipp/IM30 family.</text>
</comment>
<keyword evidence="4" id="KW-1185">Reference proteome</keyword>
<dbReference type="Pfam" id="PF04012">
    <property type="entry name" value="PspA_IM30"/>
    <property type="match status" value="1"/>
</dbReference>
<accession>A0A5C6EE79</accession>
<dbReference type="RefSeq" id="WP_146598629.1">
    <property type="nucleotide sequence ID" value="NZ_SJPY01000001.1"/>
</dbReference>
<protein>
    <submittedName>
        <fullName evidence="3">PspA/IM30 family protein</fullName>
    </submittedName>
</protein>
<dbReference type="EMBL" id="SJPY01000001">
    <property type="protein sequence ID" value="TWU46031.1"/>
    <property type="molecule type" value="Genomic_DNA"/>
</dbReference>
<keyword evidence="2" id="KW-0175">Coiled coil</keyword>
<dbReference type="Proteomes" id="UP000315471">
    <property type="component" value="Unassembled WGS sequence"/>
</dbReference>
<evidence type="ECO:0000256" key="2">
    <source>
        <dbReference type="SAM" id="Coils"/>
    </source>
</evidence>
<evidence type="ECO:0000256" key="1">
    <source>
        <dbReference type="ARBA" id="ARBA00043985"/>
    </source>
</evidence>
<comment type="caution">
    <text evidence="3">The sequence shown here is derived from an EMBL/GenBank/DDBJ whole genome shotgun (WGS) entry which is preliminary data.</text>
</comment>
<dbReference type="InterPro" id="IPR007157">
    <property type="entry name" value="PspA_VIPP1"/>
</dbReference>
<feature type="coiled-coil region" evidence="2">
    <location>
        <begin position="55"/>
        <end position="150"/>
    </location>
</feature>
<dbReference type="OrthoDB" id="252755at2"/>
<evidence type="ECO:0000313" key="3">
    <source>
        <dbReference type="EMBL" id="TWU46031.1"/>
    </source>
</evidence>
<gene>
    <name evidence="3" type="ORF">Q31b_12090</name>
</gene>
<organism evidence="3 4">
    <name type="scientific">Novipirellula aureliae</name>
    <dbReference type="NCBI Taxonomy" id="2527966"/>
    <lineage>
        <taxon>Bacteria</taxon>
        <taxon>Pseudomonadati</taxon>
        <taxon>Planctomycetota</taxon>
        <taxon>Planctomycetia</taxon>
        <taxon>Pirellulales</taxon>
        <taxon>Pirellulaceae</taxon>
        <taxon>Novipirellula</taxon>
    </lineage>
</organism>
<evidence type="ECO:0000313" key="4">
    <source>
        <dbReference type="Proteomes" id="UP000315471"/>
    </source>
</evidence>
<dbReference type="AlphaFoldDB" id="A0A5C6EE79"/>
<reference evidence="3 4" key="1">
    <citation type="submission" date="2019-02" db="EMBL/GenBank/DDBJ databases">
        <title>Deep-cultivation of Planctomycetes and their phenomic and genomic characterization uncovers novel biology.</title>
        <authorList>
            <person name="Wiegand S."/>
            <person name="Jogler M."/>
            <person name="Boedeker C."/>
            <person name="Pinto D."/>
            <person name="Vollmers J."/>
            <person name="Rivas-Marin E."/>
            <person name="Kohn T."/>
            <person name="Peeters S.H."/>
            <person name="Heuer A."/>
            <person name="Rast P."/>
            <person name="Oberbeckmann S."/>
            <person name="Bunk B."/>
            <person name="Jeske O."/>
            <person name="Meyerdierks A."/>
            <person name="Storesund J.E."/>
            <person name="Kallscheuer N."/>
            <person name="Luecker S."/>
            <person name="Lage O.M."/>
            <person name="Pohl T."/>
            <person name="Merkel B.J."/>
            <person name="Hornburger P."/>
            <person name="Mueller R.-W."/>
            <person name="Bruemmer F."/>
            <person name="Labrenz M."/>
            <person name="Spormann A.M."/>
            <person name="Op Den Camp H."/>
            <person name="Overmann J."/>
            <person name="Amann R."/>
            <person name="Jetten M.S.M."/>
            <person name="Mascher T."/>
            <person name="Medema M.H."/>
            <person name="Devos D.P."/>
            <person name="Kaster A.-K."/>
            <person name="Ovreas L."/>
            <person name="Rohde M."/>
            <person name="Galperin M.Y."/>
            <person name="Jogler C."/>
        </authorList>
    </citation>
    <scope>NUCLEOTIDE SEQUENCE [LARGE SCALE GENOMIC DNA]</scope>
    <source>
        <strain evidence="3 4">Q31b</strain>
    </source>
</reference>
<sequence>MILGKFWRSIAAQINKLANFFWTADPIAQMQYEYDKAVEEMKSGREGLEQYRGLVERVTRQVADEKRHVSQLEGKVKAYLSAGDRETAGKFAVELNKAKADLAENEEQLAMHEKAYDNNVRKIKRSMSKLKDIREKIQSYDAELKMSRAEAEMAELAKDFNFDVTTDFGQIEQVIQEKISHNRGKARVAADLSGEGMEDIAREEAMEQAMAENALRGFEVELGLVTPATATINDDVKELGPSTTATETKG</sequence>
<name>A0A5C6EE79_9BACT</name>
<proteinExistence type="inferred from homology"/>